<name>A0A8T0HMR0_CERPU</name>
<proteinExistence type="predicted"/>
<dbReference type="Proteomes" id="UP000822688">
    <property type="component" value="Chromosome V"/>
</dbReference>
<protein>
    <submittedName>
        <fullName evidence="1">Uncharacterized protein</fullName>
    </submittedName>
</protein>
<gene>
    <name evidence="1" type="ORF">KC19_VG074200</name>
</gene>
<organism evidence="1 2">
    <name type="scientific">Ceratodon purpureus</name>
    <name type="common">Fire moss</name>
    <name type="synonym">Dicranum purpureum</name>
    <dbReference type="NCBI Taxonomy" id="3225"/>
    <lineage>
        <taxon>Eukaryota</taxon>
        <taxon>Viridiplantae</taxon>
        <taxon>Streptophyta</taxon>
        <taxon>Embryophyta</taxon>
        <taxon>Bryophyta</taxon>
        <taxon>Bryophytina</taxon>
        <taxon>Bryopsida</taxon>
        <taxon>Dicranidae</taxon>
        <taxon>Pseudoditrichales</taxon>
        <taxon>Ditrichaceae</taxon>
        <taxon>Ceratodon</taxon>
    </lineage>
</organism>
<sequence length="145" mass="16283">MAVEEWRATRLYATPPPHLLLDLLVPGAKWIWTVACTLQRLEAEDLSRMVYPLPAATVRLIPGAHNPHVIRSRERVCSAAHPLPNPLSTPCSASTSEWLRILEEGISMNIADNANRELVSFRVCFRIRQPQTRSSVEGFNVQCVT</sequence>
<reference evidence="1" key="1">
    <citation type="submission" date="2020-06" db="EMBL/GenBank/DDBJ databases">
        <title>WGS assembly of Ceratodon purpureus strain R40.</title>
        <authorList>
            <person name="Carey S.B."/>
            <person name="Jenkins J."/>
            <person name="Shu S."/>
            <person name="Lovell J.T."/>
            <person name="Sreedasyam A."/>
            <person name="Maumus F."/>
            <person name="Tiley G.P."/>
            <person name="Fernandez-Pozo N."/>
            <person name="Barry K."/>
            <person name="Chen C."/>
            <person name="Wang M."/>
            <person name="Lipzen A."/>
            <person name="Daum C."/>
            <person name="Saski C.A."/>
            <person name="Payton A.C."/>
            <person name="Mcbreen J.C."/>
            <person name="Conrad R.E."/>
            <person name="Kollar L.M."/>
            <person name="Olsson S."/>
            <person name="Huttunen S."/>
            <person name="Landis J.B."/>
            <person name="Wickett N.J."/>
            <person name="Johnson M.G."/>
            <person name="Rensing S.A."/>
            <person name="Grimwood J."/>
            <person name="Schmutz J."/>
            <person name="Mcdaniel S.F."/>
        </authorList>
    </citation>
    <scope>NUCLEOTIDE SEQUENCE</scope>
    <source>
        <strain evidence="1">R40</strain>
    </source>
</reference>
<dbReference type="EMBL" id="CM026426">
    <property type="protein sequence ID" value="KAG0572170.1"/>
    <property type="molecule type" value="Genomic_DNA"/>
</dbReference>
<comment type="caution">
    <text evidence="1">The sequence shown here is derived from an EMBL/GenBank/DDBJ whole genome shotgun (WGS) entry which is preliminary data.</text>
</comment>
<evidence type="ECO:0000313" key="1">
    <source>
        <dbReference type="EMBL" id="KAG0572170.1"/>
    </source>
</evidence>
<dbReference type="AlphaFoldDB" id="A0A8T0HMR0"/>
<keyword evidence="2" id="KW-1185">Reference proteome</keyword>
<evidence type="ECO:0000313" key="2">
    <source>
        <dbReference type="Proteomes" id="UP000822688"/>
    </source>
</evidence>
<accession>A0A8T0HMR0</accession>